<dbReference type="Pfam" id="PF18201">
    <property type="entry name" value="PIH1_CS"/>
    <property type="match status" value="1"/>
</dbReference>
<dbReference type="InterPro" id="IPR012981">
    <property type="entry name" value="PIH1_N"/>
</dbReference>
<evidence type="ECO:0000259" key="3">
    <source>
        <dbReference type="Pfam" id="PF18201"/>
    </source>
</evidence>
<dbReference type="Pfam" id="PF08190">
    <property type="entry name" value="PIH1"/>
    <property type="match status" value="1"/>
</dbReference>
<dbReference type="OMA" id="LMGYTDK"/>
<evidence type="ECO:0000313" key="5">
    <source>
        <dbReference type="Proteomes" id="UP000054359"/>
    </source>
</evidence>
<dbReference type="InterPro" id="IPR050734">
    <property type="entry name" value="PIH1/Kintoun_subfamily"/>
</dbReference>
<dbReference type="InterPro" id="IPR041442">
    <property type="entry name" value="PIH1D1/2/3_CS-like"/>
</dbReference>
<feature type="non-terminal residue" evidence="4">
    <location>
        <position position="262"/>
    </location>
</feature>
<evidence type="ECO:0000256" key="1">
    <source>
        <dbReference type="ARBA" id="ARBA00008511"/>
    </source>
</evidence>
<dbReference type="EMBL" id="KK119275">
    <property type="protein sequence ID" value="KFM75252.1"/>
    <property type="molecule type" value="Genomic_DNA"/>
</dbReference>
<reference evidence="4 5" key="1">
    <citation type="submission" date="2013-11" db="EMBL/GenBank/DDBJ databases">
        <title>Genome sequencing of Stegodyphus mimosarum.</title>
        <authorList>
            <person name="Bechsgaard J."/>
        </authorList>
    </citation>
    <scope>NUCLEOTIDE SEQUENCE [LARGE SCALE GENOMIC DNA]</scope>
</reference>
<protein>
    <submittedName>
        <fullName evidence="4">Protein kintoun</fullName>
    </submittedName>
</protein>
<organism evidence="4 5">
    <name type="scientific">Stegodyphus mimosarum</name>
    <name type="common">African social velvet spider</name>
    <dbReference type="NCBI Taxonomy" id="407821"/>
    <lineage>
        <taxon>Eukaryota</taxon>
        <taxon>Metazoa</taxon>
        <taxon>Ecdysozoa</taxon>
        <taxon>Arthropoda</taxon>
        <taxon>Chelicerata</taxon>
        <taxon>Arachnida</taxon>
        <taxon>Araneae</taxon>
        <taxon>Araneomorphae</taxon>
        <taxon>Entelegynae</taxon>
        <taxon>Eresoidea</taxon>
        <taxon>Eresidae</taxon>
        <taxon>Stegodyphus</taxon>
    </lineage>
</organism>
<evidence type="ECO:0000259" key="2">
    <source>
        <dbReference type="Pfam" id="PF08190"/>
    </source>
</evidence>
<accession>A0A087UD13</accession>
<feature type="domain" description="PIH1D1/2/3 CS-like" evidence="3">
    <location>
        <begin position="172"/>
        <end position="261"/>
    </location>
</feature>
<evidence type="ECO:0000313" key="4">
    <source>
        <dbReference type="EMBL" id="KFM75252.1"/>
    </source>
</evidence>
<dbReference type="PANTHER" id="PTHR22997:SF3">
    <property type="entry name" value="PROTEIN KINTOUN"/>
    <property type="match status" value="1"/>
</dbReference>
<gene>
    <name evidence="4" type="ORF">X975_14905</name>
</gene>
<keyword evidence="5" id="KW-1185">Reference proteome</keyword>
<sequence>MEKERGFDVKFLHPEPWYVMKFVTDGKKIFVNICKNQYAVEPTSEKRNSGTEWKIPVILSKPREDLDKKGMKCTVIDASFHPETMERALKDIRFKALVEDTAISTIHDSFNIHLEKTRAKYPRMKYKGTPPSVVLRRSKQKNLVCEPIDEYYKKRLAEKRKEILSQMPKKVQKPKYFIKYRDIVDMKDFSLMGYTDKCAPKEIVIDIDLPEVQNASEILLDVFEKKLKLESIPDAHHAYLLDMDLSYAVERDAGSAKFNKSS</sequence>
<dbReference type="Proteomes" id="UP000054359">
    <property type="component" value="Unassembled WGS sequence"/>
</dbReference>
<dbReference type="STRING" id="407821.A0A087UD13"/>
<proteinExistence type="inferred from homology"/>
<name>A0A087UD13_STEMI</name>
<dbReference type="OrthoDB" id="6424215at2759"/>
<dbReference type="PANTHER" id="PTHR22997">
    <property type="entry name" value="PIH1 DOMAIN-CONTAINING PROTEIN 1"/>
    <property type="match status" value="1"/>
</dbReference>
<comment type="similarity">
    <text evidence="1">Belongs to the PIH1 family.</text>
</comment>
<dbReference type="GO" id="GO:0005737">
    <property type="term" value="C:cytoplasm"/>
    <property type="evidence" value="ECO:0007669"/>
    <property type="project" value="TreeGrafter"/>
</dbReference>
<feature type="domain" description="PIH1 N-terminal" evidence="2">
    <location>
        <begin position="1"/>
        <end position="141"/>
    </location>
</feature>
<dbReference type="AlphaFoldDB" id="A0A087UD13"/>